<dbReference type="InterPro" id="IPR010982">
    <property type="entry name" value="Lambda_DNA-bd_dom_sf"/>
</dbReference>
<evidence type="ECO:0000313" key="3">
    <source>
        <dbReference type="Proteomes" id="UP001499984"/>
    </source>
</evidence>
<sequence length="297" mass="32844">MAGRNPDRGKTITTVLGRRLGGELLRMREACGLRQTHAAEALTASVTKVAKIERGQVPMRDPDVRALCHLYGEKDEAVIGKLLALAKADRDRRKAKGWWNQYPQLAAMVEYVALEDIATSMRTWELAFVPGLLQTPDYARAVAVGAGSWEDPCEIEPFVEARLTRQARLRSDRPLELWAVIHEGALRQLVGGRDVMRRQLGHLLDMAALDTVRLQVVPYLTGANAGMIGAFSIVSFGEPGALDVVHMDVPSSTLWLESEEDAARHGRIFDRIARVGLAERNALDLIETIRKEMSSGD</sequence>
<dbReference type="Gene3D" id="1.10.260.40">
    <property type="entry name" value="lambda repressor-like DNA-binding domains"/>
    <property type="match status" value="1"/>
</dbReference>
<protein>
    <submittedName>
        <fullName evidence="2">Helix-turn-helix transcriptional regulator</fullName>
    </submittedName>
</protein>
<evidence type="ECO:0000313" key="2">
    <source>
        <dbReference type="EMBL" id="GAA4083065.1"/>
    </source>
</evidence>
<evidence type="ECO:0000259" key="1">
    <source>
        <dbReference type="SMART" id="SM00530"/>
    </source>
</evidence>
<dbReference type="CDD" id="cd00093">
    <property type="entry name" value="HTH_XRE"/>
    <property type="match status" value="1"/>
</dbReference>
<gene>
    <name evidence="2" type="ORF">GCM10022233_75710</name>
</gene>
<name>A0ABP7W7P3_9ACTN</name>
<comment type="caution">
    <text evidence="2">The sequence shown here is derived from an EMBL/GenBank/DDBJ whole genome shotgun (WGS) entry which is preliminary data.</text>
</comment>
<dbReference type="Pfam" id="PF19054">
    <property type="entry name" value="DUF5753"/>
    <property type="match status" value="1"/>
</dbReference>
<keyword evidence="3" id="KW-1185">Reference proteome</keyword>
<reference evidence="3" key="1">
    <citation type="journal article" date="2019" name="Int. J. Syst. Evol. Microbiol.">
        <title>The Global Catalogue of Microorganisms (GCM) 10K type strain sequencing project: providing services to taxonomists for standard genome sequencing and annotation.</title>
        <authorList>
            <consortium name="The Broad Institute Genomics Platform"/>
            <consortium name="The Broad Institute Genome Sequencing Center for Infectious Disease"/>
            <person name="Wu L."/>
            <person name="Ma J."/>
        </authorList>
    </citation>
    <scope>NUCLEOTIDE SEQUENCE [LARGE SCALE GENOMIC DNA]</scope>
    <source>
        <strain evidence="3">JCM 16925</strain>
    </source>
</reference>
<dbReference type="SUPFAM" id="SSF47413">
    <property type="entry name" value="lambda repressor-like DNA-binding domains"/>
    <property type="match status" value="1"/>
</dbReference>
<dbReference type="RefSeq" id="WP_345020125.1">
    <property type="nucleotide sequence ID" value="NZ_BAAAZY010000027.1"/>
</dbReference>
<organism evidence="2 3">
    <name type="scientific">Streptomyces shaanxiensis</name>
    <dbReference type="NCBI Taxonomy" id="653357"/>
    <lineage>
        <taxon>Bacteria</taxon>
        <taxon>Bacillati</taxon>
        <taxon>Actinomycetota</taxon>
        <taxon>Actinomycetes</taxon>
        <taxon>Kitasatosporales</taxon>
        <taxon>Streptomycetaceae</taxon>
        <taxon>Streptomyces</taxon>
    </lineage>
</organism>
<dbReference type="InterPro" id="IPR043917">
    <property type="entry name" value="DUF5753"/>
</dbReference>
<dbReference type="Proteomes" id="UP001499984">
    <property type="component" value="Unassembled WGS sequence"/>
</dbReference>
<dbReference type="Pfam" id="PF13560">
    <property type="entry name" value="HTH_31"/>
    <property type="match status" value="1"/>
</dbReference>
<dbReference type="SMART" id="SM00530">
    <property type="entry name" value="HTH_XRE"/>
    <property type="match status" value="1"/>
</dbReference>
<dbReference type="InterPro" id="IPR001387">
    <property type="entry name" value="Cro/C1-type_HTH"/>
</dbReference>
<accession>A0ABP7W7P3</accession>
<dbReference type="EMBL" id="BAAAZY010000027">
    <property type="protein sequence ID" value="GAA4083065.1"/>
    <property type="molecule type" value="Genomic_DNA"/>
</dbReference>
<feature type="domain" description="HTH cro/C1-type" evidence="1">
    <location>
        <begin position="23"/>
        <end position="78"/>
    </location>
</feature>
<proteinExistence type="predicted"/>